<dbReference type="Proteomes" id="UP000291117">
    <property type="component" value="Unassembled WGS sequence"/>
</dbReference>
<feature type="domain" description="Cytochrome c" evidence="5">
    <location>
        <begin position="38"/>
        <end position="127"/>
    </location>
</feature>
<evidence type="ECO:0000259" key="5">
    <source>
        <dbReference type="PROSITE" id="PS51007"/>
    </source>
</evidence>
<dbReference type="InterPro" id="IPR036909">
    <property type="entry name" value="Cyt_c-like_dom_sf"/>
</dbReference>
<protein>
    <submittedName>
        <fullName evidence="6">Cytochrome c</fullName>
    </submittedName>
</protein>
<proteinExistence type="predicted"/>
<name>A0A4R0M7H0_9SPHI</name>
<keyword evidence="2 4" id="KW-0479">Metal-binding</keyword>
<dbReference type="Pfam" id="PF00034">
    <property type="entry name" value="Cytochrom_C"/>
    <property type="match status" value="1"/>
</dbReference>
<dbReference type="EMBL" id="SJSM01000045">
    <property type="protein sequence ID" value="TCC81981.1"/>
    <property type="molecule type" value="Genomic_DNA"/>
</dbReference>
<evidence type="ECO:0000256" key="2">
    <source>
        <dbReference type="ARBA" id="ARBA00022723"/>
    </source>
</evidence>
<dbReference type="Gene3D" id="1.10.760.10">
    <property type="entry name" value="Cytochrome c-like domain"/>
    <property type="match status" value="1"/>
</dbReference>
<comment type="caution">
    <text evidence="6">The sequence shown here is derived from an EMBL/GenBank/DDBJ whole genome shotgun (WGS) entry which is preliminary data.</text>
</comment>
<dbReference type="PANTHER" id="PTHR35008:SF8">
    <property type="entry name" value="ALCOHOL DEHYDROGENASE CYTOCHROME C SUBUNIT"/>
    <property type="match status" value="1"/>
</dbReference>
<organism evidence="6 7">
    <name type="scientific">Pedobacter hiemivivus</name>
    <dbReference type="NCBI Taxonomy" id="2530454"/>
    <lineage>
        <taxon>Bacteria</taxon>
        <taxon>Pseudomonadati</taxon>
        <taxon>Bacteroidota</taxon>
        <taxon>Sphingobacteriia</taxon>
        <taxon>Sphingobacteriales</taxon>
        <taxon>Sphingobacteriaceae</taxon>
        <taxon>Pedobacter</taxon>
    </lineage>
</organism>
<dbReference type="PROSITE" id="PS51007">
    <property type="entry name" value="CYTC"/>
    <property type="match status" value="1"/>
</dbReference>
<sequence>MKRVLMILLILTTGGIKLSAQTKGKKAPAAKPKVVTGAVMANGKKIYGQYCLACHMADGAGVPNMNPPLTKTSYVLGDKTRLINVILNGLATGEEIDGETYTNIMPPHNFLKDQEIADVLSFVRNSFGNKAGGISVAEVKAIRAKNTKK</sequence>
<gene>
    <name evidence="6" type="ORF">EZ444_26870</name>
</gene>
<keyword evidence="7" id="KW-1185">Reference proteome</keyword>
<dbReference type="GO" id="GO:0020037">
    <property type="term" value="F:heme binding"/>
    <property type="evidence" value="ECO:0007669"/>
    <property type="project" value="InterPro"/>
</dbReference>
<dbReference type="InterPro" id="IPR009056">
    <property type="entry name" value="Cyt_c-like_dom"/>
</dbReference>
<accession>A0A4R0M7H0</accession>
<evidence type="ECO:0000256" key="4">
    <source>
        <dbReference type="PROSITE-ProRule" id="PRU00433"/>
    </source>
</evidence>
<evidence type="ECO:0000256" key="3">
    <source>
        <dbReference type="ARBA" id="ARBA00023004"/>
    </source>
</evidence>
<reference evidence="6 7" key="1">
    <citation type="submission" date="2019-02" db="EMBL/GenBank/DDBJ databases">
        <title>Pedobacter sp. RP-3-8 sp. nov., isolated from Arctic soil.</title>
        <authorList>
            <person name="Dahal R.H."/>
        </authorList>
    </citation>
    <scope>NUCLEOTIDE SEQUENCE [LARGE SCALE GENOMIC DNA]</scope>
    <source>
        <strain evidence="6 7">RP-3-8</strain>
    </source>
</reference>
<keyword evidence="3 4" id="KW-0408">Iron</keyword>
<evidence type="ECO:0000313" key="6">
    <source>
        <dbReference type="EMBL" id="TCC81981.1"/>
    </source>
</evidence>
<dbReference type="InterPro" id="IPR051459">
    <property type="entry name" value="Cytochrome_c-type_DH"/>
</dbReference>
<dbReference type="OrthoDB" id="9811395at2"/>
<dbReference type="RefSeq" id="WP_131612987.1">
    <property type="nucleotide sequence ID" value="NZ_SJSM01000045.1"/>
</dbReference>
<evidence type="ECO:0000313" key="7">
    <source>
        <dbReference type="Proteomes" id="UP000291117"/>
    </source>
</evidence>
<keyword evidence="1 4" id="KW-0349">Heme</keyword>
<dbReference type="GO" id="GO:0009055">
    <property type="term" value="F:electron transfer activity"/>
    <property type="evidence" value="ECO:0007669"/>
    <property type="project" value="InterPro"/>
</dbReference>
<dbReference type="SUPFAM" id="SSF46626">
    <property type="entry name" value="Cytochrome c"/>
    <property type="match status" value="1"/>
</dbReference>
<dbReference type="GO" id="GO:0046872">
    <property type="term" value="F:metal ion binding"/>
    <property type="evidence" value="ECO:0007669"/>
    <property type="project" value="UniProtKB-KW"/>
</dbReference>
<dbReference type="AlphaFoldDB" id="A0A4R0M7H0"/>
<evidence type="ECO:0000256" key="1">
    <source>
        <dbReference type="ARBA" id="ARBA00022617"/>
    </source>
</evidence>
<dbReference type="PANTHER" id="PTHR35008">
    <property type="entry name" value="BLL4482 PROTEIN-RELATED"/>
    <property type="match status" value="1"/>
</dbReference>